<accession>A0A445MM92</accession>
<evidence type="ECO:0000256" key="1">
    <source>
        <dbReference type="SAM" id="MobiDB-lite"/>
    </source>
</evidence>
<feature type="compositionally biased region" description="Basic and acidic residues" evidence="1">
    <location>
        <begin position="86"/>
        <end position="98"/>
    </location>
</feature>
<feature type="compositionally biased region" description="Basic and acidic residues" evidence="1">
    <location>
        <begin position="113"/>
        <end position="122"/>
    </location>
</feature>
<protein>
    <submittedName>
        <fullName evidence="2">Uncharacterized protein</fullName>
    </submittedName>
</protein>
<evidence type="ECO:0000313" key="2">
    <source>
        <dbReference type="EMBL" id="RZR75364.1"/>
    </source>
</evidence>
<dbReference type="Proteomes" id="UP000290560">
    <property type="component" value="Unassembled WGS sequence"/>
</dbReference>
<name>A0A445MM92_ENSVE</name>
<organism evidence="2">
    <name type="scientific">Ensete ventricosum</name>
    <name type="common">Abyssinian banana</name>
    <name type="synonym">Musa ensete</name>
    <dbReference type="NCBI Taxonomy" id="4639"/>
    <lineage>
        <taxon>Eukaryota</taxon>
        <taxon>Viridiplantae</taxon>
        <taxon>Streptophyta</taxon>
        <taxon>Embryophyta</taxon>
        <taxon>Tracheophyta</taxon>
        <taxon>Spermatophyta</taxon>
        <taxon>Magnoliopsida</taxon>
        <taxon>Liliopsida</taxon>
        <taxon>Zingiberales</taxon>
        <taxon>Musaceae</taxon>
        <taxon>Ensete</taxon>
    </lineage>
</organism>
<gene>
    <name evidence="2" type="ORF">BHM03_00055604</name>
</gene>
<feature type="region of interest" description="Disordered" evidence="1">
    <location>
        <begin position="67"/>
        <end position="126"/>
    </location>
</feature>
<proteinExistence type="predicted"/>
<reference evidence="2" key="1">
    <citation type="journal article" date="2018" name="Data Brief">
        <title>Genome sequence data from 17 accessions of Ensete ventricosum, a staple food crop for millions in Ethiopia.</title>
        <authorList>
            <person name="Yemataw Z."/>
            <person name="Muzemil S."/>
            <person name="Ambachew D."/>
            <person name="Tripathi L."/>
            <person name="Tesfaye K."/>
            <person name="Chala A."/>
            <person name="Farbos A."/>
            <person name="O'Neill P."/>
            <person name="Moore K."/>
            <person name="Grant M."/>
            <person name="Studholme D.J."/>
        </authorList>
    </citation>
    <scope>NUCLEOTIDE SEQUENCE [LARGE SCALE GENOMIC DNA]</scope>
    <source>
        <tissue evidence="2">Leaf</tissue>
    </source>
</reference>
<sequence length="157" mass="16789">GTSGVRRGGGLEICSSSFVRAVRGTSGVVEGADLRSQIVNPLGSPKVKVVSSTSGVMTSMDRKTFKASMAMRSSHDCDSTVIKMARRAEKRASSRGEGRGSAPKKDKARGKKPAKEATEGQRRPLVMKNLYEMGEAMAIAKKRATDSEVEVERLKAT</sequence>
<feature type="non-terminal residue" evidence="2">
    <location>
        <position position="1"/>
    </location>
</feature>
<dbReference type="EMBL" id="KV876725">
    <property type="protein sequence ID" value="RZR75364.1"/>
    <property type="molecule type" value="Genomic_DNA"/>
</dbReference>
<dbReference type="AlphaFoldDB" id="A0A445MM92"/>